<dbReference type="SUPFAM" id="SSF54373">
    <property type="entry name" value="FAD-linked reductases, C-terminal domain"/>
    <property type="match status" value="1"/>
</dbReference>
<dbReference type="Pfam" id="PF05199">
    <property type="entry name" value="GMC_oxred_C"/>
    <property type="match status" value="1"/>
</dbReference>
<feature type="domain" description="Glucose-methanol-choline oxidoreductase N-terminal" evidence="5">
    <location>
        <begin position="322"/>
        <end position="336"/>
    </location>
</feature>
<feature type="signal peptide" evidence="4">
    <location>
        <begin position="1"/>
        <end position="18"/>
    </location>
</feature>
<dbReference type="PANTHER" id="PTHR11552:SF158">
    <property type="entry name" value="GH23626P-RELATED"/>
    <property type="match status" value="1"/>
</dbReference>
<proteinExistence type="inferred from homology"/>
<dbReference type="Gene3D" id="3.30.560.10">
    <property type="entry name" value="Glucose Oxidase, domain 3"/>
    <property type="match status" value="1"/>
</dbReference>
<evidence type="ECO:0000313" key="6">
    <source>
        <dbReference type="EMBL" id="CAG9836227.1"/>
    </source>
</evidence>
<gene>
    <name evidence="6" type="ORF">DIABBA_LOCUS9334</name>
</gene>
<dbReference type="PROSITE" id="PS00624">
    <property type="entry name" value="GMC_OXRED_2"/>
    <property type="match status" value="1"/>
</dbReference>
<dbReference type="Proteomes" id="UP001153709">
    <property type="component" value="Chromosome 6"/>
</dbReference>
<dbReference type="GO" id="GO:0016614">
    <property type="term" value="F:oxidoreductase activity, acting on CH-OH group of donors"/>
    <property type="evidence" value="ECO:0007669"/>
    <property type="project" value="InterPro"/>
</dbReference>
<reference evidence="6" key="1">
    <citation type="submission" date="2022-01" db="EMBL/GenBank/DDBJ databases">
        <authorList>
            <person name="King R."/>
        </authorList>
    </citation>
    <scope>NUCLEOTIDE SEQUENCE</scope>
</reference>
<keyword evidence="3" id="KW-0285">Flavoprotein</keyword>
<protein>
    <recommendedName>
        <fullName evidence="5">Glucose-methanol-choline oxidoreductase N-terminal domain-containing protein</fullName>
    </recommendedName>
</protein>
<feature type="active site" description="Proton acceptor" evidence="2">
    <location>
        <position position="600"/>
    </location>
</feature>
<comment type="cofactor">
    <cofactor evidence="3">
        <name>FAD</name>
        <dbReference type="ChEBI" id="CHEBI:57692"/>
    </cofactor>
</comment>
<keyword evidence="3" id="KW-0274">FAD</keyword>
<dbReference type="GO" id="GO:0050660">
    <property type="term" value="F:flavin adenine dinucleotide binding"/>
    <property type="evidence" value="ECO:0007669"/>
    <property type="project" value="InterPro"/>
</dbReference>
<dbReference type="InterPro" id="IPR007867">
    <property type="entry name" value="GMC_OxRtase_C"/>
</dbReference>
<feature type="binding site" evidence="3">
    <location>
        <position position="287"/>
    </location>
    <ligand>
        <name>FAD</name>
        <dbReference type="ChEBI" id="CHEBI:57692"/>
    </ligand>
</feature>
<evidence type="ECO:0000259" key="5">
    <source>
        <dbReference type="PROSITE" id="PS00624"/>
    </source>
</evidence>
<organism evidence="6 7">
    <name type="scientific">Diabrotica balteata</name>
    <name type="common">Banded cucumber beetle</name>
    <dbReference type="NCBI Taxonomy" id="107213"/>
    <lineage>
        <taxon>Eukaryota</taxon>
        <taxon>Metazoa</taxon>
        <taxon>Ecdysozoa</taxon>
        <taxon>Arthropoda</taxon>
        <taxon>Hexapoda</taxon>
        <taxon>Insecta</taxon>
        <taxon>Pterygota</taxon>
        <taxon>Neoptera</taxon>
        <taxon>Endopterygota</taxon>
        <taxon>Coleoptera</taxon>
        <taxon>Polyphaga</taxon>
        <taxon>Cucujiformia</taxon>
        <taxon>Chrysomeloidea</taxon>
        <taxon>Chrysomelidae</taxon>
        <taxon>Galerucinae</taxon>
        <taxon>Diabroticina</taxon>
        <taxon>Diabroticites</taxon>
        <taxon>Diabrotica</taxon>
    </lineage>
</organism>
<dbReference type="Gene3D" id="3.50.50.60">
    <property type="entry name" value="FAD/NAD(P)-binding domain"/>
    <property type="match status" value="1"/>
</dbReference>
<name>A0A9N9T868_DIABA</name>
<evidence type="ECO:0000313" key="7">
    <source>
        <dbReference type="Proteomes" id="UP001153709"/>
    </source>
</evidence>
<evidence type="ECO:0000256" key="1">
    <source>
        <dbReference type="ARBA" id="ARBA00010790"/>
    </source>
</evidence>
<accession>A0A9N9T868</accession>
<dbReference type="Pfam" id="PF00732">
    <property type="entry name" value="GMC_oxred_N"/>
    <property type="match status" value="1"/>
</dbReference>
<dbReference type="AlphaFoldDB" id="A0A9N9T868"/>
<evidence type="ECO:0000256" key="3">
    <source>
        <dbReference type="PIRSR" id="PIRSR000137-2"/>
    </source>
</evidence>
<feature type="active site" description="Proton donor" evidence="2">
    <location>
        <position position="556"/>
    </location>
</feature>
<dbReference type="PANTHER" id="PTHR11552">
    <property type="entry name" value="GLUCOSE-METHANOL-CHOLINE GMC OXIDOREDUCTASE"/>
    <property type="match status" value="1"/>
</dbReference>
<dbReference type="EMBL" id="OU898281">
    <property type="protein sequence ID" value="CAG9836227.1"/>
    <property type="molecule type" value="Genomic_DNA"/>
</dbReference>
<keyword evidence="7" id="KW-1185">Reference proteome</keyword>
<feature type="chain" id="PRO_5040431512" description="Glucose-methanol-choline oxidoreductase N-terminal domain-containing protein" evidence="4">
    <location>
        <begin position="19"/>
        <end position="623"/>
    </location>
</feature>
<comment type="similarity">
    <text evidence="1">Belongs to the GMC oxidoreductase family.</text>
</comment>
<evidence type="ECO:0000256" key="2">
    <source>
        <dbReference type="PIRSR" id="PIRSR000137-1"/>
    </source>
</evidence>
<dbReference type="PIRSF" id="PIRSF000137">
    <property type="entry name" value="Alcohol_oxidase"/>
    <property type="match status" value="1"/>
</dbReference>
<feature type="binding site" evidence="3">
    <location>
        <position position="151"/>
    </location>
    <ligand>
        <name>FAD</name>
        <dbReference type="ChEBI" id="CHEBI:57692"/>
    </ligand>
</feature>
<dbReference type="OrthoDB" id="269227at2759"/>
<sequence length="623" mass="69849">MLLVYLLCMFTVAKQTTCVSEKVIDAYEKLINEAIEEAKNYELPTSSVKYKPIGNQHYPNDIGEYDFIVVGSGSTGSVLARRLSEIFDWRILVLEAGEFGNSVTAITRMSSRYTVMSDYNWGYYSEPQKNCCLGYEGNRCPHMRGKAVGGTSIFNALIYTRGSRKDFDLWCSMGNKGWCYNDVLPYFLKSEHLHHTDPSAPIDYPYHNFSGPLWVEQPMPRSAHHKVFLKANEEMGYPIGDLNGRLQIGTMPFQINTKYGIRQDSGTAFILPVLDRPNLEILTGSLVIKITMHGKQVDGVLFLRDGILYQARAKKEVIVCAGAINSPQLLMLSGIGPKDHLLEHNIVPIADLEVGSALSDHLQVFGLVFSSNLTEPVQTLRESIKELLTYGTGYLAKALPTEAIGFYKTHLELFENYPDIEISFSDSNATAEAAGRYIHWKKDILKAIIGKKTACSFQVFVTPLHTKSLGTVRLKSSNPLEYPAINPNILSDPEGCDLESVYVGIQLALNLTQQEPFRKINAKLELQPIKECSQYQFMSREYWRCASRYIVSHNNHSVGTCKMGPDPKLGHVVDDQLKVHGIKKLRVADASVIPLSTSSHINAICYMIGEKASDLIKIYYKRI</sequence>
<dbReference type="InterPro" id="IPR012132">
    <property type="entry name" value="GMC_OxRdtase"/>
</dbReference>
<dbReference type="InterPro" id="IPR000172">
    <property type="entry name" value="GMC_OxRdtase_N"/>
</dbReference>
<dbReference type="InterPro" id="IPR036188">
    <property type="entry name" value="FAD/NAD-bd_sf"/>
</dbReference>
<evidence type="ECO:0000256" key="4">
    <source>
        <dbReference type="SAM" id="SignalP"/>
    </source>
</evidence>
<keyword evidence="4" id="KW-0732">Signal</keyword>
<dbReference type="SUPFAM" id="SSF51905">
    <property type="entry name" value="FAD/NAD(P)-binding domain"/>
    <property type="match status" value="1"/>
</dbReference>